<dbReference type="InterPro" id="IPR036388">
    <property type="entry name" value="WH-like_DNA-bd_sf"/>
</dbReference>
<dbReference type="Proteomes" id="UP000578449">
    <property type="component" value="Unassembled WGS sequence"/>
</dbReference>
<dbReference type="SUPFAM" id="SSF53850">
    <property type="entry name" value="Periplasmic binding protein-like II"/>
    <property type="match status" value="1"/>
</dbReference>
<gene>
    <name evidence="7" type="ORF">HNP84_001039</name>
</gene>
<dbReference type="CDD" id="cd08434">
    <property type="entry name" value="PBP2_GltC_like"/>
    <property type="match status" value="1"/>
</dbReference>
<evidence type="ECO:0000256" key="2">
    <source>
        <dbReference type="ARBA" id="ARBA00023015"/>
    </source>
</evidence>
<keyword evidence="4" id="KW-0804">Transcription</keyword>
<dbReference type="RefSeq" id="WP_185048174.1">
    <property type="nucleotide sequence ID" value="NZ_BAABIX010000023.1"/>
</dbReference>
<dbReference type="PROSITE" id="PS50931">
    <property type="entry name" value="HTH_LYSR"/>
    <property type="match status" value="1"/>
</dbReference>
<reference evidence="7 8" key="1">
    <citation type="submission" date="2020-08" db="EMBL/GenBank/DDBJ databases">
        <title>Genomic Encyclopedia of Type Strains, Phase IV (KMG-IV): sequencing the most valuable type-strain genomes for metagenomic binning, comparative biology and taxonomic classification.</title>
        <authorList>
            <person name="Goeker M."/>
        </authorList>
    </citation>
    <scope>NUCLEOTIDE SEQUENCE [LARGE SCALE GENOMIC DNA]</scope>
    <source>
        <strain evidence="7 8">DSM 45615</strain>
    </source>
</reference>
<dbReference type="SUPFAM" id="SSF46785">
    <property type="entry name" value="Winged helix' DNA-binding domain"/>
    <property type="match status" value="1"/>
</dbReference>
<evidence type="ECO:0000313" key="8">
    <source>
        <dbReference type="Proteomes" id="UP000578449"/>
    </source>
</evidence>
<comment type="similarity">
    <text evidence="1">Belongs to the LysR transcriptional regulatory family.</text>
</comment>
<dbReference type="Gene3D" id="3.40.190.290">
    <property type="match status" value="1"/>
</dbReference>
<dbReference type="Pfam" id="PF03466">
    <property type="entry name" value="LysR_substrate"/>
    <property type="match status" value="1"/>
</dbReference>
<sequence length="339" mass="35821">MTYESDSADPHERVAARLAPGLALLAAIRETQHVTRAAELLGVPQPTVSRRLAALGETVGTPLVVPDGRGVRLTRAGHLVADAAARALTVLAAGAREAHEEIDPESGRVVLGFLHLLGRSLVPSLVRGYRERNPRARFTLVQGARDEMLHRLAAGELDLVLVAPPPPPGDPALAAAPLARQELVVTLPASHPLAGRATIAAAELAGEDLVTLERGYGLRQITDELCAAAGFRPRIAFEGQETETIRGLVTAGLGVALLPRSSPPPDPALVAEIPMSPPVFRTIGLCWRAAERLTPAVRACRDFILAESPDLAPEFLPLGPRPSPALVPDGMAPDEEDEK</sequence>
<evidence type="ECO:0000256" key="1">
    <source>
        <dbReference type="ARBA" id="ARBA00009437"/>
    </source>
</evidence>
<evidence type="ECO:0000259" key="6">
    <source>
        <dbReference type="PROSITE" id="PS50931"/>
    </source>
</evidence>
<dbReference type="PANTHER" id="PTHR30346:SF28">
    <property type="entry name" value="HTH-TYPE TRANSCRIPTIONAL REGULATOR CYNR"/>
    <property type="match status" value="1"/>
</dbReference>
<keyword evidence="8" id="KW-1185">Reference proteome</keyword>
<dbReference type="GO" id="GO:0003677">
    <property type="term" value="F:DNA binding"/>
    <property type="evidence" value="ECO:0007669"/>
    <property type="project" value="UniProtKB-KW"/>
</dbReference>
<dbReference type="PANTHER" id="PTHR30346">
    <property type="entry name" value="TRANSCRIPTIONAL DUAL REGULATOR HCAR-RELATED"/>
    <property type="match status" value="1"/>
</dbReference>
<evidence type="ECO:0000256" key="3">
    <source>
        <dbReference type="ARBA" id="ARBA00023125"/>
    </source>
</evidence>
<accession>A0A840P067</accession>
<dbReference type="GO" id="GO:0003700">
    <property type="term" value="F:DNA-binding transcription factor activity"/>
    <property type="evidence" value="ECO:0007669"/>
    <property type="project" value="InterPro"/>
</dbReference>
<feature type="region of interest" description="Disordered" evidence="5">
    <location>
        <begin position="313"/>
        <end position="339"/>
    </location>
</feature>
<keyword evidence="2" id="KW-0805">Transcription regulation</keyword>
<dbReference type="EMBL" id="JACHGN010000002">
    <property type="protein sequence ID" value="MBB5131333.1"/>
    <property type="molecule type" value="Genomic_DNA"/>
</dbReference>
<evidence type="ECO:0000313" key="7">
    <source>
        <dbReference type="EMBL" id="MBB5131333.1"/>
    </source>
</evidence>
<dbReference type="InterPro" id="IPR036390">
    <property type="entry name" value="WH_DNA-bd_sf"/>
</dbReference>
<organism evidence="7 8">
    <name type="scientific">Thermocatellispora tengchongensis</name>
    <dbReference type="NCBI Taxonomy" id="1073253"/>
    <lineage>
        <taxon>Bacteria</taxon>
        <taxon>Bacillati</taxon>
        <taxon>Actinomycetota</taxon>
        <taxon>Actinomycetes</taxon>
        <taxon>Streptosporangiales</taxon>
        <taxon>Streptosporangiaceae</taxon>
        <taxon>Thermocatellispora</taxon>
    </lineage>
</organism>
<feature type="domain" description="HTH lysR-type" evidence="6">
    <location>
        <begin position="22"/>
        <end position="74"/>
    </location>
</feature>
<proteinExistence type="inferred from homology"/>
<protein>
    <submittedName>
        <fullName evidence="7">DNA-binding transcriptional LysR family regulator</fullName>
    </submittedName>
</protein>
<dbReference type="Gene3D" id="1.10.10.10">
    <property type="entry name" value="Winged helix-like DNA-binding domain superfamily/Winged helix DNA-binding domain"/>
    <property type="match status" value="1"/>
</dbReference>
<evidence type="ECO:0000256" key="5">
    <source>
        <dbReference type="SAM" id="MobiDB-lite"/>
    </source>
</evidence>
<dbReference type="GO" id="GO:0032993">
    <property type="term" value="C:protein-DNA complex"/>
    <property type="evidence" value="ECO:0007669"/>
    <property type="project" value="TreeGrafter"/>
</dbReference>
<comment type="caution">
    <text evidence="7">The sequence shown here is derived from an EMBL/GenBank/DDBJ whole genome shotgun (WGS) entry which is preliminary data.</text>
</comment>
<dbReference type="InterPro" id="IPR000847">
    <property type="entry name" value="LysR_HTH_N"/>
</dbReference>
<dbReference type="Pfam" id="PF00126">
    <property type="entry name" value="HTH_1"/>
    <property type="match status" value="1"/>
</dbReference>
<name>A0A840P067_9ACTN</name>
<dbReference type="AlphaFoldDB" id="A0A840P067"/>
<evidence type="ECO:0000256" key="4">
    <source>
        <dbReference type="ARBA" id="ARBA00023163"/>
    </source>
</evidence>
<keyword evidence="3 7" id="KW-0238">DNA-binding</keyword>
<dbReference type="InterPro" id="IPR005119">
    <property type="entry name" value="LysR_subst-bd"/>
</dbReference>